<comment type="caution">
    <text evidence="3">The sequence shown here is derived from an EMBL/GenBank/DDBJ whole genome shotgun (WGS) entry which is preliminary data.</text>
</comment>
<dbReference type="InterPro" id="IPR009424">
    <property type="entry name" value="AGP16/20/22/41"/>
</dbReference>
<protein>
    <recommendedName>
        <fullName evidence="2">LRAT domain-containing protein</fullName>
    </recommendedName>
</protein>
<keyword evidence="1" id="KW-0812">Transmembrane</keyword>
<keyword evidence="1" id="KW-1133">Transmembrane helix</keyword>
<evidence type="ECO:0000313" key="4">
    <source>
        <dbReference type="Proteomes" id="UP000323000"/>
    </source>
</evidence>
<organism evidence="3 4">
    <name type="scientific">Acer yangbiense</name>
    <dbReference type="NCBI Taxonomy" id="1000413"/>
    <lineage>
        <taxon>Eukaryota</taxon>
        <taxon>Viridiplantae</taxon>
        <taxon>Streptophyta</taxon>
        <taxon>Embryophyta</taxon>
        <taxon>Tracheophyta</taxon>
        <taxon>Spermatophyta</taxon>
        <taxon>Magnoliopsida</taxon>
        <taxon>eudicotyledons</taxon>
        <taxon>Gunneridae</taxon>
        <taxon>Pentapetalae</taxon>
        <taxon>rosids</taxon>
        <taxon>malvids</taxon>
        <taxon>Sapindales</taxon>
        <taxon>Sapindaceae</taxon>
        <taxon>Hippocastanoideae</taxon>
        <taxon>Acereae</taxon>
        <taxon>Acer</taxon>
    </lineage>
</organism>
<dbReference type="Proteomes" id="UP000323000">
    <property type="component" value="Chromosome 3"/>
</dbReference>
<name>A0A5C7I8Q9_9ROSI</name>
<dbReference type="Pfam" id="PF06376">
    <property type="entry name" value="AGP"/>
    <property type="match status" value="1"/>
</dbReference>
<evidence type="ECO:0000313" key="3">
    <source>
        <dbReference type="EMBL" id="TXG65488.1"/>
    </source>
</evidence>
<dbReference type="Gene3D" id="3.90.1720.10">
    <property type="entry name" value="endopeptidase domain like (from Nostoc punctiforme)"/>
    <property type="match status" value="1"/>
</dbReference>
<dbReference type="AlphaFoldDB" id="A0A5C7I8Q9"/>
<gene>
    <name evidence="3" type="ORF">EZV62_006763</name>
</gene>
<dbReference type="PANTHER" id="PTHR46137">
    <property type="entry name" value="OS05G0310600 PROTEIN"/>
    <property type="match status" value="1"/>
</dbReference>
<dbReference type="Pfam" id="PF04970">
    <property type="entry name" value="LRAT"/>
    <property type="match status" value="1"/>
</dbReference>
<keyword evidence="1" id="KW-0472">Membrane</keyword>
<dbReference type="PANTHER" id="PTHR46137:SF3">
    <property type="entry name" value="OS05G0310600 PROTEIN"/>
    <property type="match status" value="1"/>
</dbReference>
<accession>A0A5C7I8Q9</accession>
<feature type="domain" description="LRAT" evidence="2">
    <location>
        <begin position="20"/>
        <end position="161"/>
    </location>
</feature>
<feature type="transmembrane region" description="Helical" evidence="1">
    <location>
        <begin position="235"/>
        <end position="254"/>
    </location>
</feature>
<proteinExistence type="predicted"/>
<dbReference type="OrthoDB" id="1073935at2759"/>
<dbReference type="InterPro" id="IPR007053">
    <property type="entry name" value="LRAT_dom"/>
</dbReference>
<reference evidence="4" key="1">
    <citation type="journal article" date="2019" name="Gigascience">
        <title>De novo genome assembly of the endangered Acer yangbiense, a plant species with extremely small populations endemic to Yunnan Province, China.</title>
        <authorList>
            <person name="Yang J."/>
            <person name="Wariss H.M."/>
            <person name="Tao L."/>
            <person name="Zhang R."/>
            <person name="Yun Q."/>
            <person name="Hollingsworth P."/>
            <person name="Dao Z."/>
            <person name="Luo G."/>
            <person name="Guo H."/>
            <person name="Ma Y."/>
            <person name="Sun W."/>
        </authorList>
    </citation>
    <scope>NUCLEOTIDE SEQUENCE [LARGE SCALE GENOMIC DNA]</scope>
    <source>
        <strain evidence="4">cv. Malutang</strain>
    </source>
</reference>
<evidence type="ECO:0000256" key="1">
    <source>
        <dbReference type="SAM" id="Phobius"/>
    </source>
</evidence>
<sequence length="255" mass="28140">MGMMSNKIDRQKLKPGDHIYCWRQAFIYAHHGIYVGKRKVIHFTQGLSGSSFLPYPKISDVPCPRCGDHNSSFNNGVIISCIDCFLSGGKLNLFEYGVSRAYFLAKVRGGTCTLATSDPPRDVLRRAIILLKNGFGDYDVFKNNCEDFAIYCKTGLLVIIPSTRGGQSGQAASVEAASGWIFSSLALLTYKFKSVAAVGSGTSIDQGIAYVLMLVALFNQLRDCIRQIHHPARAMWIYLVAEILIVVFAVGVYLY</sequence>
<keyword evidence="4" id="KW-1185">Reference proteome</keyword>
<evidence type="ECO:0000259" key="2">
    <source>
        <dbReference type="PROSITE" id="PS51934"/>
    </source>
</evidence>
<dbReference type="EMBL" id="VAHF01000003">
    <property type="protein sequence ID" value="TXG65488.1"/>
    <property type="molecule type" value="Genomic_DNA"/>
</dbReference>
<dbReference type="PROSITE" id="PS51934">
    <property type="entry name" value="LRAT"/>
    <property type="match status" value="1"/>
</dbReference>